<reference evidence="2 3" key="1">
    <citation type="journal article" date="2010" name="Science">
        <title>Plasticity of animal genome architecture unmasked by rapid evolution of a pelagic tunicate.</title>
        <authorList>
            <person name="Denoeud F."/>
            <person name="Henriet S."/>
            <person name="Mungpakdee S."/>
            <person name="Aury J.M."/>
            <person name="Da Silva C."/>
            <person name="Brinkmann H."/>
            <person name="Mikhaleva J."/>
            <person name="Olsen L.C."/>
            <person name="Jubin C."/>
            <person name="Canestro C."/>
            <person name="Bouquet J.M."/>
            <person name="Danks G."/>
            <person name="Poulain J."/>
            <person name="Campsteijn C."/>
            <person name="Adamski M."/>
            <person name="Cross I."/>
            <person name="Yadetie F."/>
            <person name="Muffato M."/>
            <person name="Louis A."/>
            <person name="Butcher S."/>
            <person name="Tsagkogeorga G."/>
            <person name="Konrad A."/>
            <person name="Singh S."/>
            <person name="Jensen M.F."/>
            <person name="Cong E.H."/>
            <person name="Eikeseth-Otteraa H."/>
            <person name="Noel B."/>
            <person name="Anthouard V."/>
            <person name="Porcel B.M."/>
            <person name="Kachouri-Lafond R."/>
            <person name="Nishino A."/>
            <person name="Ugolini M."/>
            <person name="Chourrout P."/>
            <person name="Nishida H."/>
            <person name="Aasland R."/>
            <person name="Huzurbazar S."/>
            <person name="Westhof E."/>
            <person name="Delsuc F."/>
            <person name="Lehrach H."/>
            <person name="Reinhardt R."/>
            <person name="Weissenbach J."/>
            <person name="Roy S.W."/>
            <person name="Artiguenave F."/>
            <person name="Postlethwait J.H."/>
            <person name="Manak J.R."/>
            <person name="Thompson E.M."/>
            <person name="Jaillon O."/>
            <person name="Du Pasquier L."/>
            <person name="Boudinot P."/>
            <person name="Liberles D.A."/>
            <person name="Volff J.N."/>
            <person name="Philippe H."/>
            <person name="Lenhard B."/>
            <person name="Roest Crollius H."/>
            <person name="Wincker P."/>
            <person name="Chourrout D."/>
        </authorList>
    </citation>
    <scope>NUCLEOTIDE SEQUENCE [LARGE SCALE GENOMIC DNA]</scope>
</reference>
<evidence type="ECO:0000256" key="1">
    <source>
        <dbReference type="SAM" id="MobiDB-lite"/>
    </source>
</evidence>
<evidence type="ECO:0000313" key="2">
    <source>
        <dbReference type="EMBL" id="CBY06833.1"/>
    </source>
</evidence>
<dbReference type="EMBL" id="FN653016">
    <property type="protein sequence ID" value="CBY06833.1"/>
    <property type="molecule type" value="Genomic_DNA"/>
</dbReference>
<accession>E4WT53</accession>
<dbReference type="AlphaFoldDB" id="E4WT53"/>
<protein>
    <submittedName>
        <fullName evidence="2">Uncharacterized protein</fullName>
    </submittedName>
</protein>
<gene>
    <name evidence="2" type="ORF">GSOID_T00005902001</name>
</gene>
<keyword evidence="3" id="KW-1185">Reference proteome</keyword>
<name>E4WT53_OIKDI</name>
<evidence type="ECO:0000313" key="3">
    <source>
        <dbReference type="Proteomes" id="UP000001307"/>
    </source>
</evidence>
<dbReference type="InParanoid" id="E4WT53"/>
<organism evidence="2 3">
    <name type="scientific">Oikopleura dioica</name>
    <name type="common">Tunicate</name>
    <dbReference type="NCBI Taxonomy" id="34765"/>
    <lineage>
        <taxon>Eukaryota</taxon>
        <taxon>Metazoa</taxon>
        <taxon>Chordata</taxon>
        <taxon>Tunicata</taxon>
        <taxon>Appendicularia</taxon>
        <taxon>Copelata</taxon>
        <taxon>Oikopleuridae</taxon>
        <taxon>Oikopleura</taxon>
    </lineage>
</organism>
<sequence>MHIREIKDSFEIRCNNCNLIAATKKIIFSKEVPKDDARVKEKEDKSASEEEIEAKEKEKNR</sequence>
<proteinExistence type="predicted"/>
<feature type="region of interest" description="Disordered" evidence="1">
    <location>
        <begin position="34"/>
        <end position="61"/>
    </location>
</feature>
<dbReference type="Proteomes" id="UP000001307">
    <property type="component" value="Unassembled WGS sequence"/>
</dbReference>